<evidence type="ECO:0000256" key="2">
    <source>
        <dbReference type="ARBA" id="ARBA00022527"/>
    </source>
</evidence>
<dbReference type="InterPro" id="IPR000719">
    <property type="entry name" value="Prot_kinase_dom"/>
</dbReference>
<keyword evidence="2" id="KW-0723">Serine/threonine-protein kinase</keyword>
<dbReference type="PANTHER" id="PTHR43671">
    <property type="entry name" value="SERINE/THREONINE-PROTEIN KINASE NEK"/>
    <property type="match status" value="1"/>
</dbReference>
<dbReference type="SUPFAM" id="SSF56112">
    <property type="entry name" value="Protein kinase-like (PK-like)"/>
    <property type="match status" value="1"/>
</dbReference>
<dbReference type="GO" id="GO:0004674">
    <property type="term" value="F:protein serine/threonine kinase activity"/>
    <property type="evidence" value="ECO:0007669"/>
    <property type="project" value="UniProtKB-KW"/>
</dbReference>
<dbReference type="Gene3D" id="3.30.200.20">
    <property type="entry name" value="Phosphorylase Kinase, domain 1"/>
    <property type="match status" value="1"/>
</dbReference>
<dbReference type="InterPro" id="IPR050660">
    <property type="entry name" value="NEK_Ser/Thr_kinase"/>
</dbReference>
<dbReference type="ExpressionAtlas" id="M8BVY3">
    <property type="expression patterns" value="baseline"/>
</dbReference>
<name>M8BVY3_AEGTA</name>
<keyword evidence="3" id="KW-0808">Transferase</keyword>
<evidence type="ECO:0000256" key="3">
    <source>
        <dbReference type="ARBA" id="ARBA00022679"/>
    </source>
</evidence>
<comment type="similarity">
    <text evidence="1">Belongs to the protein kinase superfamily. NEK Ser/Thr protein kinase family. NIMA subfamily.</text>
</comment>
<dbReference type="AlphaFoldDB" id="M8BVY3"/>
<evidence type="ECO:0000256" key="1">
    <source>
        <dbReference type="ARBA" id="ARBA00010886"/>
    </source>
</evidence>
<evidence type="ECO:0000313" key="7">
    <source>
        <dbReference type="EnsemblPlants" id="EMT10959"/>
    </source>
</evidence>
<sequence>MAKLFYAGYASELADAYCIQCSIASGATSKNTFFYLGVERLRDDEVQRLGWKQFNYTMMNFCREVQLPCVWLYQQFFCAVDAMGHMTLGREEAIWAESDEVLEQIGKGSFGSALLVRQKVERKRYVLKKIRLACQTVRCRRSAHQEMELIAKVRSPIIVEYKDSWVEKLLMALDYLHANHILHRDVKVVTFVTFIWYSHFISVKPSRLLTMHSTFFQCSNIFLPKDQNIRIGDFGLAKVFTSDDLASSVVGTPSYMYPELLPDIPYGSKSDVWSLGKSSYLIFSHMSCSECRIVLLSKHLQFSGCCIYEMTALKHAFKAFPYVLEIQSKSSPARNMFPAILPNRHEKTRLCVLMMKTIANPDILRVIHLKYRGLWNLTMPLLTMALLSLPEQQKIVQNCFIKRWVSYQSSSPRKLSKKRCRINIQKKQDHRDLLHEGRPRLLGDG</sequence>
<keyword evidence="6" id="KW-0067">ATP-binding</keyword>
<keyword evidence="4" id="KW-0547">Nucleotide-binding</keyword>
<accession>M8BVY3</accession>
<keyword evidence="5" id="KW-0418">Kinase</keyword>
<organism evidence="7">
    <name type="scientific">Aegilops tauschii</name>
    <name type="common">Tausch's goatgrass</name>
    <name type="synonym">Aegilops squarrosa</name>
    <dbReference type="NCBI Taxonomy" id="37682"/>
    <lineage>
        <taxon>Eukaryota</taxon>
        <taxon>Viridiplantae</taxon>
        <taxon>Streptophyta</taxon>
        <taxon>Embryophyta</taxon>
        <taxon>Tracheophyta</taxon>
        <taxon>Spermatophyta</taxon>
        <taxon>Magnoliopsida</taxon>
        <taxon>Liliopsida</taxon>
        <taxon>Poales</taxon>
        <taxon>Poaceae</taxon>
        <taxon>BOP clade</taxon>
        <taxon>Pooideae</taxon>
        <taxon>Triticodae</taxon>
        <taxon>Triticeae</taxon>
        <taxon>Triticinae</taxon>
        <taxon>Aegilops</taxon>
    </lineage>
</organism>
<dbReference type="Gene3D" id="1.10.510.10">
    <property type="entry name" value="Transferase(Phosphotransferase) domain 1"/>
    <property type="match status" value="2"/>
</dbReference>
<dbReference type="Pfam" id="PF00069">
    <property type="entry name" value="Pkinase"/>
    <property type="match status" value="1"/>
</dbReference>
<dbReference type="SMART" id="SM00220">
    <property type="entry name" value="S_TKc"/>
    <property type="match status" value="1"/>
</dbReference>
<evidence type="ECO:0000256" key="5">
    <source>
        <dbReference type="ARBA" id="ARBA00022777"/>
    </source>
</evidence>
<reference evidence="7" key="1">
    <citation type="submission" date="2015-06" db="UniProtKB">
        <authorList>
            <consortium name="EnsemblPlants"/>
        </authorList>
    </citation>
    <scope>IDENTIFICATION</scope>
</reference>
<evidence type="ECO:0000256" key="6">
    <source>
        <dbReference type="ARBA" id="ARBA00022840"/>
    </source>
</evidence>
<dbReference type="InterPro" id="IPR017441">
    <property type="entry name" value="Protein_kinase_ATP_BS"/>
</dbReference>
<proteinExistence type="inferred from homology"/>
<dbReference type="InterPro" id="IPR011009">
    <property type="entry name" value="Kinase-like_dom_sf"/>
</dbReference>
<evidence type="ECO:0000256" key="4">
    <source>
        <dbReference type="ARBA" id="ARBA00022741"/>
    </source>
</evidence>
<protein>
    <submittedName>
        <fullName evidence="7">Serine/threonine-protein kinase Nek3</fullName>
    </submittedName>
</protein>
<dbReference type="PROSITE" id="PS50011">
    <property type="entry name" value="PROTEIN_KINASE_DOM"/>
    <property type="match status" value="1"/>
</dbReference>
<dbReference type="PROSITE" id="PS00107">
    <property type="entry name" value="PROTEIN_KINASE_ATP"/>
    <property type="match status" value="1"/>
</dbReference>
<dbReference type="EnsemblPlants" id="EMT10959">
    <property type="protein sequence ID" value="EMT10959"/>
    <property type="gene ID" value="F775_18086"/>
</dbReference>
<dbReference type="PANTHER" id="PTHR43671:SF71">
    <property type="entry name" value="SERINE_THREONINE-PROTEIN KINASE NEK3"/>
    <property type="match status" value="1"/>
</dbReference>
<dbReference type="GO" id="GO:0005524">
    <property type="term" value="F:ATP binding"/>
    <property type="evidence" value="ECO:0007669"/>
    <property type="project" value="UniProtKB-UniRule"/>
</dbReference>